<reference evidence="1 2" key="1">
    <citation type="submission" date="2014-01" db="EMBL/GenBank/DDBJ databases">
        <authorList>
            <consortium name="DOE Joint Genome Institute"/>
            <person name="Anderson I."/>
            <person name="Huntemann M."/>
            <person name="Han J."/>
            <person name="Chen A."/>
            <person name="Kyrpides N."/>
            <person name="Mavromatis K."/>
            <person name="Markowitz V."/>
            <person name="Palaniappan K."/>
            <person name="Ivanova N."/>
            <person name="Schaumberg A."/>
            <person name="Pati A."/>
            <person name="Liolios K."/>
            <person name="Nordberg H.P."/>
            <person name="Cantor M.N."/>
            <person name="Hua S.X."/>
            <person name="Woyke T."/>
        </authorList>
    </citation>
    <scope>NUCLEOTIDE SEQUENCE [LARGE SCALE GENOMIC DNA]</scope>
    <source>
        <strain evidence="1 2">XH-48</strain>
    </source>
</reference>
<dbReference type="EMBL" id="CP007055">
    <property type="protein sequence ID" value="AHG01065.1"/>
    <property type="molecule type" value="Genomic_DNA"/>
</dbReference>
<dbReference type="AlphaFoldDB" id="W0JUX0"/>
<dbReference type="KEGG" id="hlr:HALLA_14990"/>
<dbReference type="STRING" id="797299.HALLA_14990"/>
<keyword evidence="2" id="KW-1185">Reference proteome</keyword>
<sequence length="41" mass="4995">MHDFAYSLGRDRFHRRFTRRRSNNGSRAGEDSILERWDRLG</sequence>
<accession>W0JUX0</accession>
<dbReference type="Proteomes" id="UP000019024">
    <property type="component" value="Chromosome"/>
</dbReference>
<gene>
    <name evidence="1" type="ORF">HALLA_14990</name>
</gene>
<name>W0JUX0_9EURY</name>
<proteinExistence type="predicted"/>
<protein>
    <submittedName>
        <fullName evidence="1">Uncharacterized protein</fullName>
    </submittedName>
</protein>
<dbReference type="HOGENOM" id="CLU_3263680_0_0_2"/>
<evidence type="ECO:0000313" key="2">
    <source>
        <dbReference type="Proteomes" id="UP000019024"/>
    </source>
</evidence>
<evidence type="ECO:0000313" key="1">
    <source>
        <dbReference type="EMBL" id="AHG01065.1"/>
    </source>
</evidence>
<organism evidence="1 2">
    <name type="scientific">Halostagnicola larsenii XH-48</name>
    <dbReference type="NCBI Taxonomy" id="797299"/>
    <lineage>
        <taxon>Archaea</taxon>
        <taxon>Methanobacteriati</taxon>
        <taxon>Methanobacteriota</taxon>
        <taxon>Stenosarchaea group</taxon>
        <taxon>Halobacteria</taxon>
        <taxon>Halobacteriales</taxon>
        <taxon>Natrialbaceae</taxon>
        <taxon>Halostagnicola</taxon>
    </lineage>
</organism>